<dbReference type="PANTHER" id="PTHR33087:SF31">
    <property type="entry name" value="OS06G0482850 PROTEIN"/>
    <property type="match status" value="1"/>
</dbReference>
<proteinExistence type="predicted"/>
<dbReference type="InterPro" id="IPR053253">
    <property type="entry name" value="Sex_diff_modulator"/>
</dbReference>
<organism evidence="2">
    <name type="scientific">Oryza sativa subsp. japonica</name>
    <name type="common">Rice</name>
    <dbReference type="NCBI Taxonomy" id="39947"/>
    <lineage>
        <taxon>Eukaryota</taxon>
        <taxon>Viridiplantae</taxon>
        <taxon>Streptophyta</taxon>
        <taxon>Embryophyta</taxon>
        <taxon>Tracheophyta</taxon>
        <taxon>Spermatophyta</taxon>
        <taxon>Magnoliopsida</taxon>
        <taxon>Liliopsida</taxon>
        <taxon>Poales</taxon>
        <taxon>Poaceae</taxon>
        <taxon>BOP clade</taxon>
        <taxon>Oryzoideae</taxon>
        <taxon>Oryzeae</taxon>
        <taxon>Oryzinae</taxon>
        <taxon>Oryza</taxon>
        <taxon>Oryza sativa</taxon>
    </lineage>
</organism>
<dbReference type="AlphaFoldDB" id="B9F453"/>
<feature type="compositionally biased region" description="Polar residues" evidence="1">
    <location>
        <begin position="381"/>
        <end position="392"/>
    </location>
</feature>
<evidence type="ECO:0000313" key="2">
    <source>
        <dbReference type="EMBL" id="EEE58018.1"/>
    </source>
</evidence>
<feature type="compositionally biased region" description="Pro residues" evidence="1">
    <location>
        <begin position="276"/>
        <end position="286"/>
    </location>
</feature>
<feature type="compositionally biased region" description="Basic and acidic residues" evidence="1">
    <location>
        <begin position="194"/>
        <end position="204"/>
    </location>
</feature>
<dbReference type="Proteomes" id="UP000007752">
    <property type="component" value="Chromosome 2"/>
</dbReference>
<feature type="compositionally biased region" description="Low complexity" evidence="1">
    <location>
        <begin position="315"/>
        <end position="333"/>
    </location>
</feature>
<evidence type="ECO:0008006" key="3">
    <source>
        <dbReference type="Google" id="ProtNLM"/>
    </source>
</evidence>
<name>B9F453_ORYSJ</name>
<evidence type="ECO:0000256" key="1">
    <source>
        <dbReference type="SAM" id="MobiDB-lite"/>
    </source>
</evidence>
<reference evidence="2" key="1">
    <citation type="journal article" date="2005" name="PLoS Biol.">
        <title>The genomes of Oryza sativa: a history of duplications.</title>
        <authorList>
            <person name="Yu J."/>
            <person name="Wang J."/>
            <person name="Lin W."/>
            <person name="Li S."/>
            <person name="Li H."/>
            <person name="Zhou J."/>
            <person name="Ni P."/>
            <person name="Dong W."/>
            <person name="Hu S."/>
            <person name="Zeng C."/>
            <person name="Zhang J."/>
            <person name="Zhang Y."/>
            <person name="Li R."/>
            <person name="Xu Z."/>
            <person name="Li S."/>
            <person name="Li X."/>
            <person name="Zheng H."/>
            <person name="Cong L."/>
            <person name="Lin L."/>
            <person name="Yin J."/>
            <person name="Geng J."/>
            <person name="Li G."/>
            <person name="Shi J."/>
            <person name="Liu J."/>
            <person name="Lv H."/>
            <person name="Li J."/>
            <person name="Wang J."/>
            <person name="Deng Y."/>
            <person name="Ran L."/>
            <person name="Shi X."/>
            <person name="Wang X."/>
            <person name="Wu Q."/>
            <person name="Li C."/>
            <person name="Ren X."/>
            <person name="Wang J."/>
            <person name="Wang X."/>
            <person name="Li D."/>
            <person name="Liu D."/>
            <person name="Zhang X."/>
            <person name="Ji Z."/>
            <person name="Zhao W."/>
            <person name="Sun Y."/>
            <person name="Zhang Z."/>
            <person name="Bao J."/>
            <person name="Han Y."/>
            <person name="Dong L."/>
            <person name="Ji J."/>
            <person name="Chen P."/>
            <person name="Wu S."/>
            <person name="Liu J."/>
            <person name="Xiao Y."/>
            <person name="Bu D."/>
            <person name="Tan J."/>
            <person name="Yang L."/>
            <person name="Ye C."/>
            <person name="Zhang J."/>
            <person name="Xu J."/>
            <person name="Zhou Y."/>
            <person name="Yu Y."/>
            <person name="Zhang B."/>
            <person name="Zhuang S."/>
            <person name="Wei H."/>
            <person name="Liu B."/>
            <person name="Lei M."/>
            <person name="Yu H."/>
            <person name="Li Y."/>
            <person name="Xu H."/>
            <person name="Wei S."/>
            <person name="He X."/>
            <person name="Fang L."/>
            <person name="Zhang Z."/>
            <person name="Zhang Y."/>
            <person name="Huang X."/>
            <person name="Su Z."/>
            <person name="Tong W."/>
            <person name="Li J."/>
            <person name="Tong Z."/>
            <person name="Li S."/>
            <person name="Ye J."/>
            <person name="Wang L."/>
            <person name="Fang L."/>
            <person name="Lei T."/>
            <person name="Chen C."/>
            <person name="Chen H."/>
            <person name="Xu Z."/>
            <person name="Li H."/>
            <person name="Huang H."/>
            <person name="Zhang F."/>
            <person name="Xu H."/>
            <person name="Li N."/>
            <person name="Zhao C."/>
            <person name="Li S."/>
            <person name="Dong L."/>
            <person name="Huang Y."/>
            <person name="Li L."/>
            <person name="Xi Y."/>
            <person name="Qi Q."/>
            <person name="Li W."/>
            <person name="Zhang B."/>
            <person name="Hu W."/>
            <person name="Zhang Y."/>
            <person name="Tian X."/>
            <person name="Jiao Y."/>
            <person name="Liang X."/>
            <person name="Jin J."/>
            <person name="Gao L."/>
            <person name="Zheng W."/>
            <person name="Hao B."/>
            <person name="Liu S."/>
            <person name="Wang W."/>
            <person name="Yuan L."/>
            <person name="Cao M."/>
            <person name="McDermott J."/>
            <person name="Samudrala R."/>
            <person name="Wang J."/>
            <person name="Wong G.K."/>
            <person name="Yang H."/>
        </authorList>
    </citation>
    <scope>NUCLEOTIDE SEQUENCE [LARGE SCALE GENOMIC DNA]</scope>
</reference>
<sequence length="554" mass="60666">MSRPGDPANRPDSIQRVLPRTSAIREDESFLSRTAAVVQVTGNLPVTNMRQINRLLASRFQVPREDLNVVVFSKGGYLVTCTSRSLRDMMVAASPFAVEDIDLSVLPWSRRVQAELVKWCFSIRVCFEGIPSHAWSAETVTGLLDEGCLIQDLDEPRTENETACLCAWLWADDPDSIPKEVHFELEEPLSPRSPDSRWDLDGEARQRTSPPKLLAYPVLVHLDQVLDFNPPPTEPTWMNSLGSQASGIISPVSMTEEIPKHHDFIWSLGVKDGTLPPQPPAFPSPGPGRDRSRSRSRSPPARERRRPLGWDVPPARSSAFPRRSSSRSSENRGGSYGGGHRRAACSPVRAARSRSPRGRSSPPPSLSVPAVMKDGGFQLSRPPSTSPQDPITQATPLQANQFVMEADPMLEELVSQAAQSQPSQSPLMISPDKLADFLTQAFAAVQPPLLKTPTRQVSKGKLLKKIPTRLSQAGRKSARLAKKAAARSSPAKQGDLAHELLMKKAGLLPEDGKKTEDAMAKYVKLFKQPLSQEVIDAFSALVAGCAIGDSKKKT</sequence>
<feature type="region of interest" description="Disordered" evidence="1">
    <location>
        <begin position="185"/>
        <end position="204"/>
    </location>
</feature>
<dbReference type="EMBL" id="CM000139">
    <property type="protein sequence ID" value="EEE58018.1"/>
    <property type="molecule type" value="Genomic_DNA"/>
</dbReference>
<accession>B9F453</accession>
<dbReference type="PANTHER" id="PTHR33087">
    <property type="entry name" value="OS07G0539200 PROTEIN"/>
    <property type="match status" value="1"/>
</dbReference>
<feature type="region of interest" description="Disordered" evidence="1">
    <location>
        <begin position="269"/>
        <end position="392"/>
    </location>
</feature>
<gene>
    <name evidence="2" type="ORF">OsJ_08801</name>
</gene>
<protein>
    <recommendedName>
        <fullName evidence="3">DUF4283 domain-containing protein</fullName>
    </recommendedName>
</protein>
<reference evidence="2" key="2">
    <citation type="submission" date="2008-12" db="EMBL/GenBank/DDBJ databases">
        <title>Improved gene annotation of the rice (Oryza sativa) genomes.</title>
        <authorList>
            <person name="Wang J."/>
            <person name="Li R."/>
            <person name="Fan W."/>
            <person name="Huang Q."/>
            <person name="Zhang J."/>
            <person name="Zhou Y."/>
            <person name="Hu Y."/>
            <person name="Zi S."/>
            <person name="Li J."/>
            <person name="Ni P."/>
            <person name="Zheng H."/>
            <person name="Zhang Y."/>
            <person name="Zhao M."/>
            <person name="Hao Q."/>
            <person name="McDermott J."/>
            <person name="Samudrala R."/>
            <person name="Kristiansen K."/>
            <person name="Wong G.K.-S."/>
        </authorList>
    </citation>
    <scope>NUCLEOTIDE SEQUENCE</scope>
</reference>